<proteinExistence type="predicted"/>
<dbReference type="HOGENOM" id="CLU_023205_1_1_1"/>
<dbReference type="InterPro" id="IPR050523">
    <property type="entry name" value="AKR_Detox_Biosynth"/>
</dbReference>
<protein>
    <recommendedName>
        <fullName evidence="2">NADP-dependent oxidoreductase domain-containing protein</fullName>
    </recommendedName>
</protein>
<dbReference type="SUPFAM" id="SSF51430">
    <property type="entry name" value="NAD(P)-linked oxidoreductase"/>
    <property type="match status" value="1"/>
</dbReference>
<dbReference type="InterPro" id="IPR036812">
    <property type="entry name" value="NAD(P)_OxRdtase_dom_sf"/>
</dbReference>
<dbReference type="PANTHER" id="PTHR43364">
    <property type="entry name" value="NADH-SPECIFIC METHYLGLYOXAL REDUCTASE-RELATED"/>
    <property type="match status" value="1"/>
</dbReference>
<evidence type="ECO:0000313" key="3">
    <source>
        <dbReference type="EMBL" id="EKM53249.1"/>
    </source>
</evidence>
<dbReference type="InParanoid" id="K5W2U4"/>
<evidence type="ECO:0000313" key="4">
    <source>
        <dbReference type="Proteomes" id="UP000008370"/>
    </source>
</evidence>
<name>K5W2U4_PHACS</name>
<dbReference type="RefSeq" id="XP_007397942.1">
    <property type="nucleotide sequence ID" value="XM_007397880.1"/>
</dbReference>
<sequence length="301" mass="33491">MSTRIPLILGAGQFGAANTDERVSDPAVAQELVDLMVSHGCTSIETSPFYCNGTSEKPGDHSPEKVKKSFEASVKALNGKKIRVYYLNVPDRSFPFEDTLEAINDIYNAGGFEVFGLANYMAFEVAEVVSICKRRGFVMPTVYQGVYNLIDRLTENELFPCLRKFNIKFAGYTPLAGGYLTERFFVPDASKDVPLSKFDPARSSFSWFHTGRYYPSASAVAELKDIAHAHGLTLTEVALRWLQWHSKLQPDDYGVIVAASAKEQLQTILEDSVKGPLPDAVVEACEDTWKKARGAITKYWF</sequence>
<accession>K5W2U4</accession>
<dbReference type="GO" id="GO:0016491">
    <property type="term" value="F:oxidoreductase activity"/>
    <property type="evidence" value="ECO:0007669"/>
    <property type="project" value="UniProtKB-KW"/>
</dbReference>
<evidence type="ECO:0000256" key="1">
    <source>
        <dbReference type="ARBA" id="ARBA00023002"/>
    </source>
</evidence>
<dbReference type="Pfam" id="PF00248">
    <property type="entry name" value="Aldo_ket_red"/>
    <property type="match status" value="1"/>
</dbReference>
<reference evidence="3 4" key="1">
    <citation type="journal article" date="2012" name="BMC Genomics">
        <title>Comparative genomics of the white-rot fungi, Phanerochaete carnosa and P. chrysosporium, to elucidate the genetic basis of the distinct wood types they colonize.</title>
        <authorList>
            <person name="Suzuki H."/>
            <person name="MacDonald J."/>
            <person name="Syed K."/>
            <person name="Salamov A."/>
            <person name="Hori C."/>
            <person name="Aerts A."/>
            <person name="Henrissat B."/>
            <person name="Wiebenga A."/>
            <person name="vanKuyk P.A."/>
            <person name="Barry K."/>
            <person name="Lindquist E."/>
            <person name="LaButti K."/>
            <person name="Lapidus A."/>
            <person name="Lucas S."/>
            <person name="Coutinho P."/>
            <person name="Gong Y."/>
            <person name="Samejima M."/>
            <person name="Mahadevan R."/>
            <person name="Abou-Zaid M."/>
            <person name="de Vries R.P."/>
            <person name="Igarashi K."/>
            <person name="Yadav J.S."/>
            <person name="Grigoriev I.V."/>
            <person name="Master E.R."/>
        </authorList>
    </citation>
    <scope>NUCLEOTIDE SEQUENCE [LARGE SCALE GENOMIC DNA]</scope>
    <source>
        <strain evidence="3 4">HHB-10118-sp</strain>
    </source>
</reference>
<dbReference type="OrthoDB" id="2310150at2759"/>
<dbReference type="KEGG" id="pco:PHACADRAFT_210939"/>
<dbReference type="PANTHER" id="PTHR43364:SF4">
    <property type="entry name" value="NAD(P)-LINKED OXIDOREDUCTASE SUPERFAMILY PROTEIN"/>
    <property type="match status" value="1"/>
</dbReference>
<keyword evidence="1" id="KW-0560">Oxidoreductase</keyword>
<organism evidence="3 4">
    <name type="scientific">Phanerochaete carnosa (strain HHB-10118-sp)</name>
    <name type="common">White-rot fungus</name>
    <name type="synonym">Peniophora carnosa</name>
    <dbReference type="NCBI Taxonomy" id="650164"/>
    <lineage>
        <taxon>Eukaryota</taxon>
        <taxon>Fungi</taxon>
        <taxon>Dikarya</taxon>
        <taxon>Basidiomycota</taxon>
        <taxon>Agaricomycotina</taxon>
        <taxon>Agaricomycetes</taxon>
        <taxon>Polyporales</taxon>
        <taxon>Phanerochaetaceae</taxon>
        <taxon>Phanerochaete</taxon>
    </lineage>
</organism>
<dbReference type="AlphaFoldDB" id="K5W2U4"/>
<keyword evidence="4" id="KW-1185">Reference proteome</keyword>
<dbReference type="InterPro" id="IPR023210">
    <property type="entry name" value="NADP_OxRdtase_dom"/>
</dbReference>
<dbReference type="Proteomes" id="UP000008370">
    <property type="component" value="Unassembled WGS sequence"/>
</dbReference>
<dbReference type="GeneID" id="18913045"/>
<feature type="domain" description="NADP-dependent oxidoreductase" evidence="2">
    <location>
        <begin position="58"/>
        <end position="288"/>
    </location>
</feature>
<dbReference type="Gene3D" id="3.20.20.100">
    <property type="entry name" value="NADP-dependent oxidoreductase domain"/>
    <property type="match status" value="1"/>
</dbReference>
<dbReference type="EMBL" id="JH930474">
    <property type="protein sequence ID" value="EKM53249.1"/>
    <property type="molecule type" value="Genomic_DNA"/>
</dbReference>
<evidence type="ECO:0000259" key="2">
    <source>
        <dbReference type="Pfam" id="PF00248"/>
    </source>
</evidence>
<gene>
    <name evidence="3" type="ORF">PHACADRAFT_210939</name>
</gene>